<dbReference type="Pfam" id="PF12680">
    <property type="entry name" value="SnoaL_2"/>
    <property type="match status" value="1"/>
</dbReference>
<keyword evidence="3" id="KW-1185">Reference proteome</keyword>
<sequence length="327" mass="33596">MSADALREQIRAQVRTALGAKATGADSSVASVSALMQRFEAGYAAANAEAIVACFAPDVVWTLPDSRVLQGRAACLAFLKERFASPTGPKFSDSHMNVLGQTVVQNYKVSVPLPGGQSATLDGTDVYQIRDGLIARKDAYWKQIGAPKPATATAAAAAAPQGVVVPLRVGTAAHAAALTDLFKRLAASPALLQAAQSGLLRFDMRVDEAAVKAVAAGAATPTPATAATPPTAPAGTSAMAATTAIDPAACCSSCKAGKACDCKGDTCELHDHPADVPELKGVIGEKLLKTLPPSVKTVRLHPKAVLTPLGKEALRKRGITIERGIKS</sequence>
<reference evidence="2" key="1">
    <citation type="submission" date="2017-04" db="EMBL/GenBank/DDBJ databases">
        <title>Unexpected and diverse lifestyles within the genus Limnohabitans.</title>
        <authorList>
            <person name="Kasalicky V."/>
            <person name="Mehrshad M."/>
            <person name="Andrei S.-A."/>
            <person name="Salcher M."/>
            <person name="Kratochvilova H."/>
            <person name="Simek K."/>
            <person name="Ghai R."/>
        </authorList>
    </citation>
    <scope>NUCLEOTIDE SEQUENCE [LARGE SCALE GENOMIC DNA]</scope>
    <source>
        <strain evidence="2">II-D5</strain>
    </source>
</reference>
<proteinExistence type="predicted"/>
<dbReference type="InterPro" id="IPR037401">
    <property type="entry name" value="SnoaL-like"/>
</dbReference>
<dbReference type="EMBL" id="LFYT02000009">
    <property type="protein sequence ID" value="PVE42955.1"/>
    <property type="molecule type" value="Genomic_DNA"/>
</dbReference>
<organism evidence="2 3">
    <name type="scientific">Limnohabitans planktonicus II-D5</name>
    <dbReference type="NCBI Taxonomy" id="1293045"/>
    <lineage>
        <taxon>Bacteria</taxon>
        <taxon>Pseudomonadati</taxon>
        <taxon>Pseudomonadota</taxon>
        <taxon>Betaproteobacteria</taxon>
        <taxon>Burkholderiales</taxon>
        <taxon>Comamonadaceae</taxon>
        <taxon>Limnohabitans</taxon>
    </lineage>
</organism>
<name>A0A2T7UE22_9BURK</name>
<dbReference type="AlphaFoldDB" id="A0A2T7UE22"/>
<protein>
    <recommendedName>
        <fullName evidence="1">SnoaL-like domain-containing protein</fullName>
    </recommendedName>
</protein>
<accession>A0A2T7UE22</accession>
<evidence type="ECO:0000313" key="2">
    <source>
        <dbReference type="EMBL" id="PVE42955.1"/>
    </source>
</evidence>
<feature type="domain" description="SnoaL-like" evidence="1">
    <location>
        <begin position="37"/>
        <end position="136"/>
    </location>
</feature>
<evidence type="ECO:0000313" key="3">
    <source>
        <dbReference type="Proteomes" id="UP000037507"/>
    </source>
</evidence>
<evidence type="ECO:0000259" key="1">
    <source>
        <dbReference type="Pfam" id="PF12680"/>
    </source>
</evidence>
<dbReference type="Gene3D" id="3.10.450.50">
    <property type="match status" value="1"/>
</dbReference>
<gene>
    <name evidence="2" type="ORF">H663_009415</name>
</gene>
<dbReference type="OrthoDB" id="8890217at2"/>
<dbReference type="STRING" id="1293045.H663_01230"/>
<comment type="caution">
    <text evidence="2">The sequence shown here is derived from an EMBL/GenBank/DDBJ whole genome shotgun (WGS) entry which is preliminary data.</text>
</comment>
<dbReference type="Proteomes" id="UP000037507">
    <property type="component" value="Unassembled WGS sequence"/>
</dbReference>
<dbReference type="InterPro" id="IPR032710">
    <property type="entry name" value="NTF2-like_dom_sf"/>
</dbReference>
<dbReference type="SUPFAM" id="SSF54427">
    <property type="entry name" value="NTF2-like"/>
    <property type="match status" value="1"/>
</dbReference>
<dbReference type="RefSeq" id="WP_053168999.1">
    <property type="nucleotide sequence ID" value="NZ_LFYT02000009.1"/>
</dbReference>